<evidence type="ECO:0000256" key="1">
    <source>
        <dbReference type="SAM" id="MobiDB-lite"/>
    </source>
</evidence>
<proteinExistence type="predicted"/>
<reference evidence="2" key="1">
    <citation type="submission" date="2022-11" db="EMBL/GenBank/DDBJ databases">
        <authorList>
            <person name="Petersen C."/>
        </authorList>
    </citation>
    <scope>NUCLEOTIDE SEQUENCE</scope>
    <source>
        <strain evidence="2">IBT 16849</strain>
    </source>
</reference>
<feature type="region of interest" description="Disordered" evidence="1">
    <location>
        <begin position="147"/>
        <end position="191"/>
    </location>
</feature>
<evidence type="ECO:0000313" key="2">
    <source>
        <dbReference type="EMBL" id="KAJ5189991.1"/>
    </source>
</evidence>
<organism evidence="2 3">
    <name type="scientific">Penicillium cf. griseofulvum</name>
    <dbReference type="NCBI Taxonomy" id="2972120"/>
    <lineage>
        <taxon>Eukaryota</taxon>
        <taxon>Fungi</taxon>
        <taxon>Dikarya</taxon>
        <taxon>Ascomycota</taxon>
        <taxon>Pezizomycotina</taxon>
        <taxon>Eurotiomycetes</taxon>
        <taxon>Eurotiomycetidae</taxon>
        <taxon>Eurotiales</taxon>
        <taxon>Aspergillaceae</taxon>
        <taxon>Penicillium</taxon>
    </lineage>
</organism>
<reference evidence="2" key="2">
    <citation type="journal article" date="2023" name="IMA Fungus">
        <title>Comparative genomic study of the Penicillium genus elucidates a diverse pangenome and 15 lateral gene transfer events.</title>
        <authorList>
            <person name="Petersen C."/>
            <person name="Sorensen T."/>
            <person name="Nielsen M.R."/>
            <person name="Sondergaard T.E."/>
            <person name="Sorensen J.L."/>
            <person name="Fitzpatrick D.A."/>
            <person name="Frisvad J.C."/>
            <person name="Nielsen K.L."/>
        </authorList>
    </citation>
    <scope>NUCLEOTIDE SEQUENCE</scope>
    <source>
        <strain evidence="2">IBT 16849</strain>
    </source>
</reference>
<keyword evidence="3" id="KW-1185">Reference proteome</keyword>
<name>A0A9W9J967_9EURO</name>
<dbReference type="Proteomes" id="UP001150879">
    <property type="component" value="Unassembled WGS sequence"/>
</dbReference>
<comment type="caution">
    <text evidence="2">The sequence shown here is derived from an EMBL/GenBank/DDBJ whole genome shotgun (WGS) entry which is preliminary data.</text>
</comment>
<dbReference type="EMBL" id="JAPQKP010000005">
    <property type="protein sequence ID" value="KAJ5189991.1"/>
    <property type="molecule type" value="Genomic_DNA"/>
</dbReference>
<accession>A0A9W9J967</accession>
<dbReference type="AlphaFoldDB" id="A0A9W9J967"/>
<sequence length="270" mass="30546">MSNRSSDGLRAPKNDRQWEDRVEEYDLQKTTIHSTDFASASKFDYKQFLLLRVLWKEHKTVPVIPIVGMEKWVALAKEKLDGYESWSTYCHSYQTKHESLEGTFAVARYYQCQVATTEPKAEPKAFHTPISSRTRGAVNQVGKGMAGLRLEPPVTPTRKGLRPSHGTPLMSYQTDDMSLDEESSPSPSPSPMQFISPITRELENILYPPTKDEQTVNTALIVFLNALAIHFELSSQWTCTGKPLQPLLSKRNSKRERTDILTVLVETLGS</sequence>
<evidence type="ECO:0000313" key="3">
    <source>
        <dbReference type="Proteomes" id="UP001150879"/>
    </source>
</evidence>
<gene>
    <name evidence="2" type="ORF">N7472_009005</name>
</gene>
<protein>
    <submittedName>
        <fullName evidence="2">Uncharacterized protein</fullName>
    </submittedName>
</protein>